<evidence type="ECO:0000256" key="2">
    <source>
        <dbReference type="ARBA" id="ARBA00001946"/>
    </source>
</evidence>
<dbReference type="EMBL" id="JBANMG010000001">
    <property type="protein sequence ID" value="KAK6957632.1"/>
    <property type="molecule type" value="Genomic_DNA"/>
</dbReference>
<dbReference type="GO" id="GO:0005524">
    <property type="term" value="F:ATP binding"/>
    <property type="evidence" value="ECO:0007669"/>
    <property type="project" value="UniProtKB-KW"/>
</dbReference>
<evidence type="ECO:0000259" key="22">
    <source>
        <dbReference type="PROSITE" id="PS51194"/>
    </source>
</evidence>
<keyword evidence="14" id="KW-0051">Antiviral defense</keyword>
<dbReference type="InterPro" id="IPR056755">
    <property type="entry name" value="DSRM_2"/>
</dbReference>
<dbReference type="PROSITE" id="PS50142">
    <property type="entry name" value="RNASE_3_2"/>
    <property type="match status" value="2"/>
</dbReference>
<comment type="caution">
    <text evidence="24">The sequence shown here is derived from an EMBL/GenBank/DDBJ whole genome shotgun (WGS) entry which is preliminary data.</text>
</comment>
<evidence type="ECO:0000259" key="21">
    <source>
        <dbReference type="PROSITE" id="PS51192"/>
    </source>
</evidence>
<dbReference type="SMART" id="SM00487">
    <property type="entry name" value="DEXDc"/>
    <property type="match status" value="1"/>
</dbReference>
<evidence type="ECO:0000256" key="7">
    <source>
        <dbReference type="ARBA" id="ARBA00022741"/>
    </source>
</evidence>
<evidence type="ECO:0000256" key="3">
    <source>
        <dbReference type="ARBA" id="ARBA00020797"/>
    </source>
</evidence>
<dbReference type="PROSITE" id="PS51327">
    <property type="entry name" value="DICER_DSRBF"/>
    <property type="match status" value="1"/>
</dbReference>
<dbReference type="PANTHER" id="PTHR14950">
    <property type="entry name" value="DICER-RELATED"/>
    <property type="match status" value="1"/>
</dbReference>
<dbReference type="SMART" id="SM00535">
    <property type="entry name" value="RIBOc"/>
    <property type="match status" value="2"/>
</dbReference>
<dbReference type="SUPFAM" id="SSF52540">
    <property type="entry name" value="P-loop containing nucleoside triphosphate hydrolases"/>
    <property type="match status" value="1"/>
</dbReference>
<dbReference type="GO" id="GO:0005634">
    <property type="term" value="C:nucleus"/>
    <property type="evidence" value="ECO:0007669"/>
    <property type="project" value="TreeGrafter"/>
</dbReference>
<keyword evidence="5" id="KW-0479">Metal-binding</keyword>
<keyword evidence="15" id="KW-0464">Manganese</keyword>
<dbReference type="GO" id="GO:0003723">
    <property type="term" value="F:RNA binding"/>
    <property type="evidence" value="ECO:0007669"/>
    <property type="project" value="UniProtKB-UniRule"/>
</dbReference>
<dbReference type="Gene3D" id="3.30.160.380">
    <property type="entry name" value="Dicer dimerisation domain"/>
    <property type="match status" value="1"/>
</dbReference>
<evidence type="ECO:0000256" key="17">
    <source>
        <dbReference type="PROSITE-ProRule" id="PRU00657"/>
    </source>
</evidence>
<dbReference type="GO" id="GO:0050688">
    <property type="term" value="P:regulation of defense response to virus"/>
    <property type="evidence" value="ECO:0007669"/>
    <property type="project" value="UniProtKB-KW"/>
</dbReference>
<dbReference type="Pfam" id="PF04851">
    <property type="entry name" value="ResIII"/>
    <property type="match status" value="1"/>
</dbReference>
<evidence type="ECO:0000259" key="20">
    <source>
        <dbReference type="PROSITE" id="PS50821"/>
    </source>
</evidence>
<evidence type="ECO:0000256" key="18">
    <source>
        <dbReference type="SAM" id="MobiDB-lite"/>
    </source>
</evidence>
<evidence type="ECO:0000256" key="12">
    <source>
        <dbReference type="ARBA" id="ARBA00022842"/>
    </source>
</evidence>
<evidence type="ECO:0000256" key="14">
    <source>
        <dbReference type="ARBA" id="ARBA00023118"/>
    </source>
</evidence>
<evidence type="ECO:0000256" key="13">
    <source>
        <dbReference type="ARBA" id="ARBA00022884"/>
    </source>
</evidence>
<name>A0AAX6MZM9_9PEZI</name>
<dbReference type="CDD" id="cd18802">
    <property type="entry name" value="SF2_C_dicer"/>
    <property type="match status" value="1"/>
</dbReference>
<keyword evidence="11" id="KW-0067">ATP-binding</keyword>
<dbReference type="Gene3D" id="3.40.50.300">
    <property type="entry name" value="P-loop containing nucleotide triphosphate hydrolases"/>
    <property type="match status" value="2"/>
</dbReference>
<evidence type="ECO:0000313" key="24">
    <source>
        <dbReference type="EMBL" id="KAK6957632.1"/>
    </source>
</evidence>
<feature type="compositionally biased region" description="Low complexity" evidence="18">
    <location>
        <begin position="1"/>
        <end position="10"/>
    </location>
</feature>
<evidence type="ECO:0000256" key="16">
    <source>
        <dbReference type="ARBA" id="ARBA00035116"/>
    </source>
</evidence>
<dbReference type="PROSITE" id="PS51194">
    <property type="entry name" value="HELICASE_CTER"/>
    <property type="match status" value="1"/>
</dbReference>
<dbReference type="GO" id="GO:0004525">
    <property type="term" value="F:ribonuclease III activity"/>
    <property type="evidence" value="ECO:0007669"/>
    <property type="project" value="InterPro"/>
</dbReference>
<dbReference type="Pfam" id="PF03368">
    <property type="entry name" value="Dicer_dimer"/>
    <property type="match status" value="1"/>
</dbReference>
<dbReference type="SMART" id="SM00490">
    <property type="entry name" value="HELICc"/>
    <property type="match status" value="1"/>
</dbReference>
<dbReference type="GO" id="GO:0051607">
    <property type="term" value="P:defense response to virus"/>
    <property type="evidence" value="ECO:0007669"/>
    <property type="project" value="UniProtKB-KW"/>
</dbReference>
<keyword evidence="7" id="KW-0547">Nucleotide-binding</keyword>
<feature type="domain" description="PAZ" evidence="20">
    <location>
        <begin position="842"/>
        <end position="978"/>
    </location>
</feature>
<dbReference type="InterPro" id="IPR003100">
    <property type="entry name" value="PAZ_dom"/>
</dbReference>
<evidence type="ECO:0000256" key="11">
    <source>
        <dbReference type="ARBA" id="ARBA00022840"/>
    </source>
</evidence>
<comment type="cofactor">
    <cofactor evidence="2">
        <name>Mg(2+)</name>
        <dbReference type="ChEBI" id="CHEBI:18420"/>
    </cofactor>
</comment>
<dbReference type="GO" id="GO:0003677">
    <property type="term" value="F:DNA binding"/>
    <property type="evidence" value="ECO:0007669"/>
    <property type="project" value="InterPro"/>
</dbReference>
<feature type="domain" description="Dicer dsRNA-binding fold" evidence="23">
    <location>
        <begin position="604"/>
        <end position="694"/>
    </location>
</feature>
<dbReference type="Pfam" id="PF00636">
    <property type="entry name" value="Ribonuclease_3"/>
    <property type="match status" value="2"/>
</dbReference>
<evidence type="ECO:0000256" key="8">
    <source>
        <dbReference type="ARBA" id="ARBA00022801"/>
    </source>
</evidence>
<feature type="domain" description="Helicase C-terminal" evidence="22">
    <location>
        <begin position="412"/>
        <end position="568"/>
    </location>
</feature>
<evidence type="ECO:0000256" key="6">
    <source>
        <dbReference type="ARBA" id="ARBA00022737"/>
    </source>
</evidence>
<evidence type="ECO:0000256" key="10">
    <source>
        <dbReference type="ARBA" id="ARBA00022833"/>
    </source>
</evidence>
<keyword evidence="13 17" id="KW-0694">RNA-binding</keyword>
<dbReference type="CDD" id="cd00593">
    <property type="entry name" value="RIBOc"/>
    <property type="match status" value="2"/>
</dbReference>
<comment type="cofactor">
    <cofactor evidence="1">
        <name>Mn(2+)</name>
        <dbReference type="ChEBI" id="CHEBI:29035"/>
    </cofactor>
</comment>
<evidence type="ECO:0000313" key="25">
    <source>
        <dbReference type="Proteomes" id="UP001369815"/>
    </source>
</evidence>
<dbReference type="Pfam" id="PF24995">
    <property type="entry name" value="DSRM_2"/>
    <property type="match status" value="1"/>
</dbReference>
<dbReference type="PROSITE" id="PS50821">
    <property type="entry name" value="PAZ"/>
    <property type="match status" value="1"/>
</dbReference>
<dbReference type="SUPFAM" id="SSF69065">
    <property type="entry name" value="RNase III domain-like"/>
    <property type="match status" value="2"/>
</dbReference>
<evidence type="ECO:0000256" key="15">
    <source>
        <dbReference type="ARBA" id="ARBA00023211"/>
    </source>
</evidence>
<dbReference type="InterPro" id="IPR001650">
    <property type="entry name" value="Helicase_C-like"/>
</dbReference>
<dbReference type="GO" id="GO:0030422">
    <property type="term" value="P:siRNA processing"/>
    <property type="evidence" value="ECO:0007669"/>
    <property type="project" value="TreeGrafter"/>
</dbReference>
<keyword evidence="12" id="KW-0460">Magnesium</keyword>
<dbReference type="Gene3D" id="1.10.1520.10">
    <property type="entry name" value="Ribonuclease III domain"/>
    <property type="match status" value="2"/>
</dbReference>
<feature type="domain" description="RNase III" evidence="19">
    <location>
        <begin position="1017"/>
        <end position="1163"/>
    </location>
</feature>
<keyword evidence="4" id="KW-0930">Antiviral protein</keyword>
<keyword evidence="10" id="KW-0862">Zinc</keyword>
<dbReference type="GO" id="GO:0005737">
    <property type="term" value="C:cytoplasm"/>
    <property type="evidence" value="ECO:0007669"/>
    <property type="project" value="TreeGrafter"/>
</dbReference>
<dbReference type="Pfam" id="PF00271">
    <property type="entry name" value="Helicase_C"/>
    <property type="match status" value="1"/>
</dbReference>
<dbReference type="CDD" id="cd18034">
    <property type="entry name" value="DEXHc_dicer"/>
    <property type="match status" value="1"/>
</dbReference>
<keyword evidence="6" id="KW-0677">Repeat</keyword>
<feature type="domain" description="Helicase ATP-binding" evidence="21">
    <location>
        <begin position="82"/>
        <end position="265"/>
    </location>
</feature>
<organism evidence="24 25">
    <name type="scientific">Daldinia eschscholtzii</name>
    <dbReference type="NCBI Taxonomy" id="292717"/>
    <lineage>
        <taxon>Eukaryota</taxon>
        <taxon>Fungi</taxon>
        <taxon>Dikarya</taxon>
        <taxon>Ascomycota</taxon>
        <taxon>Pezizomycotina</taxon>
        <taxon>Sordariomycetes</taxon>
        <taxon>Xylariomycetidae</taxon>
        <taxon>Xylariales</taxon>
        <taxon>Hypoxylaceae</taxon>
        <taxon>Daldinia</taxon>
    </lineage>
</organism>
<dbReference type="GO" id="GO:0004386">
    <property type="term" value="F:helicase activity"/>
    <property type="evidence" value="ECO:0007669"/>
    <property type="project" value="UniProtKB-KW"/>
</dbReference>
<evidence type="ECO:0000256" key="4">
    <source>
        <dbReference type="ARBA" id="ARBA00022721"/>
    </source>
</evidence>
<dbReference type="InterPro" id="IPR005034">
    <property type="entry name" value="Dicer_dimerisation"/>
</dbReference>
<reference evidence="24 25" key="1">
    <citation type="journal article" date="2024" name="Front Chem Biol">
        <title>Unveiling the potential of Daldinia eschscholtzii MFLUCC 19-0629 through bioactivity and bioinformatics studies for enhanced sustainable agriculture production.</title>
        <authorList>
            <person name="Brooks S."/>
            <person name="Weaver J.A."/>
            <person name="Klomchit A."/>
            <person name="Alharthi S.A."/>
            <person name="Onlamun T."/>
            <person name="Nurani R."/>
            <person name="Vong T.K."/>
            <person name="Alberti F."/>
            <person name="Greco C."/>
        </authorList>
    </citation>
    <scope>NUCLEOTIDE SEQUENCE [LARGE SCALE GENOMIC DNA]</scope>
    <source>
        <strain evidence="24">MFLUCC 19-0629</strain>
    </source>
</reference>
<feature type="domain" description="RNase III" evidence="19">
    <location>
        <begin position="1214"/>
        <end position="1377"/>
    </location>
</feature>
<dbReference type="InterPro" id="IPR006935">
    <property type="entry name" value="Helicase/UvrB_N"/>
</dbReference>
<dbReference type="InterPro" id="IPR038248">
    <property type="entry name" value="Dicer_dimer_sf"/>
</dbReference>
<proteinExistence type="inferred from homology"/>
<evidence type="ECO:0000256" key="1">
    <source>
        <dbReference type="ARBA" id="ARBA00001936"/>
    </source>
</evidence>
<keyword evidence="25" id="KW-1185">Reference proteome</keyword>
<evidence type="ECO:0000259" key="19">
    <source>
        <dbReference type="PROSITE" id="PS50142"/>
    </source>
</evidence>
<accession>A0AAX6MZM9</accession>
<dbReference type="Proteomes" id="UP001369815">
    <property type="component" value="Unassembled WGS sequence"/>
</dbReference>
<sequence>MSSSDSGSDSGSEDDTPPPVTQPQVKTKVLDSLHFSQFLRDHQAKIISNSVIKDEYKSTNRLVQEAESEKIISSPREYQTELFERAKQKNIIAVLDTGTGKTLIAALLLRHTVEQELEDRSTGKPPRISFFLVDKVALVLQQYEVLKANLDHPIQRFHGVSGNSILNYDFWKQKTGESMVIVCTAEILLSCLHHAFVKMEGINLLIFDEAHHTKKNHPYARIIKDFYAPLEREEQRRPRILGMTASPVDAKTDPTSAAAKLEGLLHSEIATVADISVFTKSSISRPVENVIEFGVTPEPFETPLWLRLHKLVGHNDALKRLFTYSRTCAAEMGRWCADRVWKIYLTEQEAQRLEAKTERDFMSRKAHLPITVLDAERLAVQDAYKIVADHLLLEFQRNPLYLSDKVESLLKALQKHLDPLKDKCIVFVEQRLTALLLADLMEQPSLNMPDIKAGVLLGAGTDSGDLGMTLKDQFMTMHRFRHGDLNCIFATSVGEEGIDMPDCNIIIRFDLCKTMIQYIQSRGRARRKDSKFFHMVEYTNTAQLQSIFEHEDSEARLRRFYNTLSEDRIISGNDFKIDYFLSQERSHRVYVVPSTQAKLTYKSSLTILSNFVSTLPRPLDTVYTPDYIIRAIGREFECEVLLPDTSPIKGAVGRRADSKQVAKCSAAFEMCLQLKKKKYLDDYLQSTFAKKLPAMRNAHLAISSKKRSEYSMRIKPEIWSKRGQPESLYVTVLKLASPEELGRFSRPLAILTRHPLPRMAKFPLFFDHQRTSDVECIPLHRALKMTPDDIERLNTFTLRVFDNVFSKEYRSDPAKMPYFFAPLISPHNFDFVNASNDIRALIDWECLSTIQNTAKYLEWKDKPDDFFKERFVIDPHDGSRKFYTVCRRHDLKPTDPEPPGAPKSQAGVRTARNTPNDIWNYSISLWSKSRARLEVRHDLPVVEAEYIPLRRNLLDELDKSYEMERKCFLVFETLKFSALPVDVIAMAYNLPAIIYRLETNLIVMEACNSLNLDIRPDLALEAMTKDSDNTEEHSEEQINLQRGMGTNYERLEFLGDSFLKMSTTIALFSQIPDSDEFQYHVDRMLLICNKNLFNNALDLELQESIRSKGFNRRAWYPDGLDLLKGKQNTSLKGKDNKGTHTLGDKSIADVCEALIGAAYLTTYEQHSFDMAIQAVTKFVNHQNHKMMTYRDYYAAYNIPEWQSAESTAVQREVARQIEKKLGYKFTYPRLLRSAFMHPSYGTIYERIPNYQRLEFLGDALLDMICVDFLFHRYPNADPQWLTEHKMAMVSNQFLGCLCVSLGLQTHMLSVSGGLQREITEYVAVITEAQRIAEEEAESANLGRASYAKNFWVGVQRPPKSLPDIVEAYIGALFVDSKYDYGQVQRFFDVHMRPYFEDMHIYDTFANRHPVTFLANMLQLHFHCANWRLMIQEISAEGSPLGQAQVLCGVMIHGEVREHAVAASGRYAKIAAAKKIMDTLVEISVEEYKEKYGCSCSPEEAEASDVQEHATAV</sequence>
<feature type="region of interest" description="Disordered" evidence="18">
    <location>
        <begin position="1"/>
        <end position="24"/>
    </location>
</feature>
<dbReference type="FunFam" id="1.10.1520.10:FF:000015">
    <property type="entry name" value="Dicer-like protein 1"/>
    <property type="match status" value="1"/>
</dbReference>
<dbReference type="InterPro" id="IPR000999">
    <property type="entry name" value="RNase_III_dom"/>
</dbReference>
<evidence type="ECO:0000256" key="5">
    <source>
        <dbReference type="ARBA" id="ARBA00022723"/>
    </source>
</evidence>
<dbReference type="InterPro" id="IPR014001">
    <property type="entry name" value="Helicase_ATP-bd"/>
</dbReference>
<dbReference type="PANTHER" id="PTHR14950:SF62">
    <property type="entry name" value="DICER-LIKE PROTEIN 1"/>
    <property type="match status" value="1"/>
</dbReference>
<dbReference type="FunFam" id="3.30.160.380:FF:000004">
    <property type="entry name" value="Dicer-like protein 1"/>
    <property type="match status" value="1"/>
</dbReference>
<keyword evidence="9" id="KW-0347">Helicase</keyword>
<dbReference type="PROSITE" id="PS00517">
    <property type="entry name" value="RNASE_3_1"/>
    <property type="match status" value="2"/>
</dbReference>
<gene>
    <name evidence="24" type="ORF">Daesc_000419</name>
</gene>
<dbReference type="InterPro" id="IPR027417">
    <property type="entry name" value="P-loop_NTPase"/>
</dbReference>
<dbReference type="PROSITE" id="PS51192">
    <property type="entry name" value="HELICASE_ATP_BIND_1"/>
    <property type="match status" value="1"/>
</dbReference>
<dbReference type="InterPro" id="IPR036389">
    <property type="entry name" value="RNase_III_sf"/>
</dbReference>
<evidence type="ECO:0000259" key="23">
    <source>
        <dbReference type="PROSITE" id="PS51327"/>
    </source>
</evidence>
<protein>
    <recommendedName>
        <fullName evidence="3">Dicer-like protein 1</fullName>
    </recommendedName>
</protein>
<dbReference type="GO" id="GO:0046872">
    <property type="term" value="F:metal ion binding"/>
    <property type="evidence" value="ECO:0007669"/>
    <property type="project" value="UniProtKB-KW"/>
</dbReference>
<evidence type="ECO:0000256" key="9">
    <source>
        <dbReference type="ARBA" id="ARBA00022806"/>
    </source>
</evidence>
<comment type="similarity">
    <text evidence="16 17">Belongs to the helicase family. Dicer subfamily.</text>
</comment>
<keyword evidence="8" id="KW-0378">Hydrolase</keyword>